<organism evidence="1 2">
    <name type="scientific">Vibrio zhugei</name>
    <dbReference type="NCBI Taxonomy" id="2479546"/>
    <lineage>
        <taxon>Bacteria</taxon>
        <taxon>Pseudomonadati</taxon>
        <taxon>Pseudomonadota</taxon>
        <taxon>Gammaproteobacteria</taxon>
        <taxon>Vibrionales</taxon>
        <taxon>Vibrionaceae</taxon>
        <taxon>Vibrio</taxon>
    </lineage>
</organism>
<reference evidence="2" key="1">
    <citation type="journal article" date="2019" name="Int. J. Syst. Evol. Microbiol.">
        <title>The Global Catalogue of Microorganisms (GCM) 10K type strain sequencing project: providing services to taxonomists for standard genome sequencing and annotation.</title>
        <authorList>
            <consortium name="The Broad Institute Genomics Platform"/>
            <consortium name="The Broad Institute Genome Sequencing Center for Infectious Disease"/>
            <person name="Wu L."/>
            <person name="Ma J."/>
        </authorList>
    </citation>
    <scope>NUCLEOTIDE SEQUENCE [LARGE SCALE GENOMIC DNA]</scope>
    <source>
        <strain evidence="2">KCTC 62784</strain>
    </source>
</reference>
<evidence type="ECO:0000313" key="2">
    <source>
        <dbReference type="Proteomes" id="UP001595384"/>
    </source>
</evidence>
<gene>
    <name evidence="1" type="ORF">ACFODT_14700</name>
</gene>
<dbReference type="PANTHER" id="PTHR34352">
    <property type="entry name" value="PROTEIN YHFA"/>
    <property type="match status" value="1"/>
</dbReference>
<name>A0ABV7CDI0_9VIBR</name>
<sequence length="135" mass="14638">MSVSVKWQQGYQFKVTTGNQQAIDVDTDDQVAPCATDVLLSALGTSCTNEVIAQLNNHGVELVGVQAEITYTLTDAQPRLFDSVNLHYVIKGVGMTEVLVMRVLSSAIHECSHVSLMLTPAVNLTYSYHVVKLAA</sequence>
<dbReference type="RefSeq" id="WP_164711758.1">
    <property type="nucleotide sequence ID" value="NZ_AP024912.1"/>
</dbReference>
<protein>
    <submittedName>
        <fullName evidence="1">OsmC family protein</fullName>
    </submittedName>
</protein>
<dbReference type="InterPro" id="IPR036102">
    <property type="entry name" value="OsmC/Ohrsf"/>
</dbReference>
<dbReference type="Proteomes" id="UP001595384">
    <property type="component" value="Unassembled WGS sequence"/>
</dbReference>
<dbReference type="InterPro" id="IPR015946">
    <property type="entry name" value="KH_dom-like_a/b"/>
</dbReference>
<keyword evidence="2" id="KW-1185">Reference proteome</keyword>
<proteinExistence type="predicted"/>
<comment type="caution">
    <text evidence="1">The sequence shown here is derived from an EMBL/GenBank/DDBJ whole genome shotgun (WGS) entry which is preliminary data.</text>
</comment>
<dbReference type="PANTHER" id="PTHR34352:SF1">
    <property type="entry name" value="PROTEIN YHFA"/>
    <property type="match status" value="1"/>
</dbReference>
<dbReference type="Gene3D" id="3.30.300.20">
    <property type="match status" value="1"/>
</dbReference>
<evidence type="ECO:0000313" key="1">
    <source>
        <dbReference type="EMBL" id="MFC3025053.1"/>
    </source>
</evidence>
<dbReference type="InterPro" id="IPR003718">
    <property type="entry name" value="OsmC/Ohr_fam"/>
</dbReference>
<accession>A0ABV7CDI0</accession>
<dbReference type="EMBL" id="JBHRSE010000103">
    <property type="protein sequence ID" value="MFC3025053.1"/>
    <property type="molecule type" value="Genomic_DNA"/>
</dbReference>
<dbReference type="Pfam" id="PF02566">
    <property type="entry name" value="OsmC"/>
    <property type="match status" value="1"/>
</dbReference>
<dbReference type="SUPFAM" id="SSF82784">
    <property type="entry name" value="OsmC-like"/>
    <property type="match status" value="1"/>
</dbReference>